<keyword evidence="2 15" id="KW-0479">Metal-binding</keyword>
<dbReference type="InterPro" id="IPR038726">
    <property type="entry name" value="PDDEXK_AddAB-type"/>
</dbReference>
<keyword evidence="11 15" id="KW-0234">DNA repair</keyword>
<dbReference type="InterPro" id="IPR000212">
    <property type="entry name" value="DNA_helicase_UvrD/REP"/>
</dbReference>
<feature type="domain" description="UvrD-like helicase ATP-binding" evidence="17">
    <location>
        <begin position="9"/>
        <end position="497"/>
    </location>
</feature>
<keyword evidence="1 15" id="KW-0540">Nuclease</keyword>
<evidence type="ECO:0000256" key="2">
    <source>
        <dbReference type="ARBA" id="ARBA00022723"/>
    </source>
</evidence>
<evidence type="ECO:0000256" key="5">
    <source>
        <dbReference type="ARBA" id="ARBA00022801"/>
    </source>
</evidence>
<keyword evidence="6 15" id="KW-0347">Helicase</keyword>
<keyword evidence="7 15" id="KW-0269">Exonuclease</keyword>
<dbReference type="InterPro" id="IPR014016">
    <property type="entry name" value="UvrD-like_ATP-bd"/>
</dbReference>
<dbReference type="CDD" id="cd22352">
    <property type="entry name" value="RecB_C-like"/>
    <property type="match status" value="1"/>
</dbReference>
<reference evidence="19 20" key="1">
    <citation type="submission" date="2020-08" db="EMBL/GenBank/DDBJ databases">
        <title>Emergence of ISAba1-mediated novel tet(X) in Acinetobacter variabilis from a chicken farm.</title>
        <authorList>
            <person name="Peng K."/>
            <person name="Li R."/>
        </authorList>
    </citation>
    <scope>NUCLEOTIDE SEQUENCE [LARGE SCALE GENOMIC DNA]</scope>
    <source>
        <strain evidence="19 20">XM9F202-2</strain>
    </source>
</reference>
<feature type="binding site" evidence="15">
    <location>
        <position position="1275"/>
    </location>
    <ligand>
        <name>Mg(2+)</name>
        <dbReference type="ChEBI" id="CHEBI:18420"/>
    </ligand>
</feature>
<dbReference type="EC" id="3.1.11.5" evidence="15"/>
<dbReference type="InterPro" id="IPR014017">
    <property type="entry name" value="DNA_helicase_UvrD-like_C"/>
</dbReference>
<evidence type="ECO:0000259" key="18">
    <source>
        <dbReference type="PROSITE" id="PS51217"/>
    </source>
</evidence>
<evidence type="ECO:0000256" key="8">
    <source>
        <dbReference type="ARBA" id="ARBA00022840"/>
    </source>
</evidence>
<comment type="domain">
    <text evidence="15">The N-terminal DNA-binding domain is a ssDNA-dependent ATPase and has ATP-dependent 3'-5' helicase function. This domain interacts with RecC.</text>
</comment>
<dbReference type="Pfam" id="PF12705">
    <property type="entry name" value="PDDEXK_1"/>
    <property type="match status" value="1"/>
</dbReference>
<comment type="cofactor">
    <cofactor evidence="15">
        <name>Mg(2+)</name>
        <dbReference type="ChEBI" id="CHEBI:18420"/>
    </cofactor>
    <text evidence="15">Binds 1 Mg(2+) ion per subunit.</text>
</comment>
<dbReference type="InterPro" id="IPR011335">
    <property type="entry name" value="Restrct_endonuc-II-like"/>
</dbReference>
<dbReference type="HAMAP" id="MF_01485">
    <property type="entry name" value="RecB"/>
    <property type="match status" value="1"/>
</dbReference>
<dbReference type="GO" id="GO:0000724">
    <property type="term" value="P:double-strand break repair via homologous recombination"/>
    <property type="evidence" value="ECO:0007669"/>
    <property type="project" value="UniProtKB-UniRule"/>
</dbReference>
<dbReference type="GO" id="GO:0043138">
    <property type="term" value="F:3'-5' DNA helicase activity"/>
    <property type="evidence" value="ECO:0007669"/>
    <property type="project" value="UniProtKB-UniRule"/>
</dbReference>
<dbReference type="Gene3D" id="3.90.320.10">
    <property type="match status" value="2"/>
</dbReference>
<dbReference type="PROSITE" id="PS51198">
    <property type="entry name" value="UVRD_HELICASE_ATP_BIND"/>
    <property type="match status" value="1"/>
</dbReference>
<accession>A0A7T8ARX3</accession>
<dbReference type="Pfam" id="PF13361">
    <property type="entry name" value="UvrD_C"/>
    <property type="match status" value="1"/>
</dbReference>
<dbReference type="EC" id="5.6.2.4" evidence="15"/>
<dbReference type="Gene3D" id="1.10.3170.10">
    <property type="entry name" value="Recbcd, chain B, domain 2"/>
    <property type="match status" value="1"/>
</dbReference>
<comment type="similarity">
    <text evidence="15">Belongs to the helicase family. UvrD subfamily.</text>
</comment>
<dbReference type="GO" id="GO:0003677">
    <property type="term" value="F:DNA binding"/>
    <property type="evidence" value="ECO:0007669"/>
    <property type="project" value="UniProtKB-UniRule"/>
</dbReference>
<feature type="binding site" evidence="16">
    <location>
        <begin position="30"/>
        <end position="37"/>
    </location>
    <ligand>
        <name>ATP</name>
        <dbReference type="ChEBI" id="CHEBI:30616"/>
    </ligand>
</feature>
<dbReference type="SUPFAM" id="SSF52980">
    <property type="entry name" value="Restriction endonuclease-like"/>
    <property type="match status" value="2"/>
</dbReference>
<evidence type="ECO:0000256" key="1">
    <source>
        <dbReference type="ARBA" id="ARBA00022722"/>
    </source>
</evidence>
<feature type="binding site" evidence="15">
    <location>
        <position position="1262"/>
    </location>
    <ligand>
        <name>Mg(2+)</name>
        <dbReference type="ChEBI" id="CHEBI:18420"/>
    </ligand>
</feature>
<comment type="catalytic activity">
    <reaction evidence="14 15">
        <text>ATP + H2O = ADP + phosphate + H(+)</text>
        <dbReference type="Rhea" id="RHEA:13065"/>
        <dbReference type="ChEBI" id="CHEBI:15377"/>
        <dbReference type="ChEBI" id="CHEBI:15378"/>
        <dbReference type="ChEBI" id="CHEBI:30616"/>
        <dbReference type="ChEBI" id="CHEBI:43474"/>
        <dbReference type="ChEBI" id="CHEBI:456216"/>
        <dbReference type="EC" id="5.6.2.4"/>
    </reaction>
</comment>
<protein>
    <recommendedName>
        <fullName evidence="15">RecBCD enzyme subunit RecB</fullName>
        <ecNumber evidence="15">3.1.11.5</ecNumber>
        <ecNumber evidence="15">5.6.2.4</ecNumber>
    </recommendedName>
    <alternativeName>
        <fullName evidence="15">DNA 3'-5' helicase subunit RecB</fullName>
    </alternativeName>
    <alternativeName>
        <fullName evidence="15">Exonuclease V subunit RecB</fullName>
        <shortName evidence="15">ExoV subunit RecB</shortName>
    </alternativeName>
    <alternativeName>
        <fullName evidence="15">Helicase/nuclease RecBCD subunit RecB</fullName>
    </alternativeName>
</protein>
<name>A0A7T8ARX3_9GAMM</name>
<keyword evidence="10 15" id="KW-0238">DNA-binding</keyword>
<feature type="binding site" evidence="15">
    <location>
        <position position="996"/>
    </location>
    <ligand>
        <name>Mg(2+)</name>
        <dbReference type="ChEBI" id="CHEBI:18420"/>
    </ligand>
</feature>
<dbReference type="GO" id="GO:0005829">
    <property type="term" value="C:cytosol"/>
    <property type="evidence" value="ECO:0007669"/>
    <property type="project" value="TreeGrafter"/>
</dbReference>
<comment type="subunit">
    <text evidence="15">Heterotrimer of RecB, RecC and RecD. All subunits contribute to DNA-binding. Interacts with RecA.</text>
</comment>
<evidence type="ECO:0000313" key="20">
    <source>
        <dbReference type="Proteomes" id="UP000596079"/>
    </source>
</evidence>
<feature type="domain" description="UvrD-like helicase C-terminal" evidence="18">
    <location>
        <begin position="513"/>
        <end position="783"/>
    </location>
</feature>
<feature type="active site" description="For nuclease activity" evidence="15">
    <location>
        <position position="1275"/>
    </location>
</feature>
<dbReference type="Pfam" id="PF00580">
    <property type="entry name" value="UvrD-helicase"/>
    <property type="match status" value="1"/>
</dbReference>
<dbReference type="Proteomes" id="UP000596079">
    <property type="component" value="Chromosome"/>
</dbReference>
<evidence type="ECO:0000256" key="15">
    <source>
        <dbReference type="HAMAP-Rule" id="MF_01485"/>
    </source>
</evidence>
<keyword evidence="12 15" id="KW-0413">Isomerase</keyword>
<dbReference type="InterPro" id="IPR027417">
    <property type="entry name" value="P-loop_NTPase"/>
</dbReference>
<dbReference type="SUPFAM" id="SSF52540">
    <property type="entry name" value="P-loop containing nucleoside triphosphate hydrolases"/>
    <property type="match status" value="1"/>
</dbReference>
<sequence length="1375" mass="160029">MTMLPNQSSKKISTNPIQDMRFSGLHWIEASAGTGKTYTLSSLMVRIFLDQYYPHQVIATTFTRKATAELKNRVRLRVEETLAFIQRHQELNSVEITAKIQAESDPLFQQVLKDYGSRMDYARRRLRLVLNQLDELFVGTLDSFSQKLLREFAFESGKIERAELTEDQDLYIQQLIHDVLREWIQQQPQYMVNHLYLQNLLKPVEHYTGLVRDALNFRVQYFQKVENVEWDLAELEHCIQRLFDVHEHEIEIIREYCQNSPKYFHKSFFTRLSDVCENFMTWMAVLKTKGAMSFFDPELHAILLNLCYLRRKKTDFQPVSMKQVFNQSCPEAEQQQILQHSLIQAIDGLCEVKEKMDAQLKQLTTYLEYHIIRSVQNRLPQTLQKQGETTFSQQIRTLAEALQGQQGQRFAQFVQARYPLILVDEFQDTNQDQDDLLAKIWRDPNRVKAGCMIMVGDPKQAIYGFRGGDMLTYNKARADVLQKQGREYTLIQNHRSVKPLVEVVDALFQRQMDFGEQVHYTLIQAGSRPHPDLIDKTLSNPHPLRWIQLGEQDVEADQVVWKIRQLLNQSEQQHLYFQQGDNVQHLKADDIAVLSFGHYALEQVKQRLQRMGIPCYKESKQSVFASPVAQDVAAVLTAIMEPFNEAKVKRALLTRLLGFNLKKLIELQEQSEGLSRYIADFDAIREMWFEKGFLTAWNYALNLFQVWTNLVASQSLDNERVVVNLRHLTEILCQQSEYYQGAQKLYHWYLRQLQSPSGKDNEKERKLSGDHGVQLLTIHASKGLEFKVVFLLGADAPFDVNKGNLNFSLSAAENVLEQSRVIAVNHKDLHEQAILQNAARNAAENHRLWYVALTRASHRVYAMLQDQSGQADSGLAFWRGQGEAAFQHALSLLEPPLASEPPRIVAQQTEAPLQMQAHPLPERQFYPRTKTSFTALSQHLPHQAILQDDLVIASERPDSAADEMNLLELEQQIASQPLDWIRLNFPKGTVAGIFLHSIFEHIDFQDRSYWNLEIRRRFKNTAPQIWQELKEKFHQAFHVRPLLQQAFTRGYQTACVNLQTLFSQVARQGQMQPEKLQQSMQKVLSSLNYRILTGIRLHDQSEAYRQEWQQFFRSAQTFDHSEWLNFLGQFQRYVTELDDEPFIQFFEQEMAQMTPAETAAELDVETVFQQAFDHFIDEMIEDLLLNRVHDWLKEILAAPLQAEFSLEQLQQGTYLSEFPFYLSLTDAPLQIRQIQQLFAEHDILMPDFNEAKSARYLTGSIDLVYFDGQRYHIADYKSNFLGPDQQHYTAEAIQQNMTHSSYWLQAALYLVALHRYLSVNMQGYDMQQHLGGATYLYLRGMNGQAEQGAYHWQPGLEFILKLDEILGYFEQKKSA</sequence>
<dbReference type="PROSITE" id="PS51217">
    <property type="entry name" value="UVRD_HELICASE_CTER"/>
    <property type="match status" value="1"/>
</dbReference>
<comment type="domain">
    <text evidence="15">The C-terminal domain has nuclease activity and interacts with RecD. It interacts with RecA, facilitating its loading onto ssDNA.</text>
</comment>
<dbReference type="EMBL" id="CP060811">
    <property type="protein sequence ID" value="QQN89488.1"/>
    <property type="molecule type" value="Genomic_DNA"/>
</dbReference>
<evidence type="ECO:0000256" key="6">
    <source>
        <dbReference type="ARBA" id="ARBA00022806"/>
    </source>
</evidence>
<gene>
    <name evidence="15" type="primary">recB</name>
    <name evidence="19" type="ORF">IAQ69_01320</name>
</gene>
<keyword evidence="4 15" id="KW-0227">DNA damage</keyword>
<feature type="region of interest" description="Nuclease activity, interacts with RecD and RecA" evidence="15">
    <location>
        <begin position="927"/>
        <end position="1375"/>
    </location>
</feature>
<dbReference type="GO" id="GO:0009338">
    <property type="term" value="C:exodeoxyribonuclease V complex"/>
    <property type="evidence" value="ECO:0007669"/>
    <property type="project" value="TreeGrafter"/>
</dbReference>
<evidence type="ECO:0000256" key="16">
    <source>
        <dbReference type="PROSITE-ProRule" id="PRU00560"/>
    </source>
</evidence>
<evidence type="ECO:0000256" key="9">
    <source>
        <dbReference type="ARBA" id="ARBA00022842"/>
    </source>
</evidence>
<evidence type="ECO:0000256" key="4">
    <source>
        <dbReference type="ARBA" id="ARBA00022763"/>
    </source>
</evidence>
<organism evidence="19 20">
    <name type="scientific">Acinetobacter variabilis</name>
    <dbReference type="NCBI Taxonomy" id="70346"/>
    <lineage>
        <taxon>Bacteria</taxon>
        <taxon>Pseudomonadati</taxon>
        <taxon>Pseudomonadota</taxon>
        <taxon>Gammaproteobacteria</taxon>
        <taxon>Moraxellales</taxon>
        <taxon>Moraxellaceae</taxon>
        <taxon>Acinetobacter</taxon>
    </lineage>
</organism>
<proteinExistence type="inferred from homology"/>
<dbReference type="Gene3D" id="3.40.50.300">
    <property type="entry name" value="P-loop containing nucleotide triphosphate hydrolases"/>
    <property type="match status" value="2"/>
</dbReference>
<dbReference type="GO" id="GO:0000287">
    <property type="term" value="F:magnesium ion binding"/>
    <property type="evidence" value="ECO:0007669"/>
    <property type="project" value="UniProtKB-UniRule"/>
</dbReference>
<dbReference type="InterPro" id="IPR011604">
    <property type="entry name" value="PDDEXK-like_dom_sf"/>
</dbReference>
<feature type="region of interest" description="DNA-binding and helicase activity, interacts with RecC" evidence="15">
    <location>
        <begin position="1"/>
        <end position="898"/>
    </location>
</feature>
<dbReference type="PANTHER" id="PTHR11070">
    <property type="entry name" value="UVRD / RECB / PCRA DNA HELICASE FAMILY MEMBER"/>
    <property type="match status" value="1"/>
</dbReference>
<comment type="catalytic activity">
    <reaction evidence="15">
        <text>Exonucleolytic cleavage (in the presence of ATP) in either 5'- to 3'- or 3'- to 5'-direction to yield 5'-phosphooligonucleotides.</text>
        <dbReference type="EC" id="3.1.11.5"/>
    </reaction>
</comment>
<evidence type="ECO:0000313" key="19">
    <source>
        <dbReference type="EMBL" id="QQN89488.1"/>
    </source>
</evidence>
<dbReference type="InterPro" id="IPR004586">
    <property type="entry name" value="RecB"/>
</dbReference>
<keyword evidence="9 15" id="KW-0460">Magnesium</keyword>
<keyword evidence="5 15" id="KW-0378">Hydrolase</keyword>
<dbReference type="RefSeq" id="WP_200229572.1">
    <property type="nucleotide sequence ID" value="NZ_CP060811.1"/>
</dbReference>
<evidence type="ECO:0000256" key="14">
    <source>
        <dbReference type="ARBA" id="ARBA00048988"/>
    </source>
</evidence>
<comment type="function">
    <text evidence="15">A helicase/nuclease that prepares dsDNA breaks (DSB) for recombinational DNA repair. Binds to DSBs and unwinds DNA via a highly rapid and processive ATP-dependent bidirectional helicase activity. Unwinds dsDNA until it encounters a Chi (crossover hotspot instigator) sequence from the 3' direction. Cuts ssDNA a few nucleotides 3' to the Chi site. The properties and activities of the enzyme are changed at Chi. The Chi-altered holoenzyme produces a long 3'-ssDNA overhang and facilitates RecA-binding to the ssDNA for homologous DNA recombination and repair. Holoenzyme degrades any linearized DNA that is unable to undergo homologous recombination. In the holoenzyme this subunit contributes ATPase, 3'-5' helicase, exonuclease activity and loads RecA onto ssDNA.</text>
</comment>
<evidence type="ECO:0000256" key="3">
    <source>
        <dbReference type="ARBA" id="ARBA00022741"/>
    </source>
</evidence>
<comment type="catalytic activity">
    <reaction evidence="13 15">
        <text>Couples ATP hydrolysis with the unwinding of duplex DNA by translocating in the 3'-5' direction.</text>
        <dbReference type="EC" id="5.6.2.4"/>
    </reaction>
</comment>
<keyword evidence="8 15" id="KW-0067">ATP-binding</keyword>
<dbReference type="Gene3D" id="1.10.486.10">
    <property type="entry name" value="PCRA, domain 4"/>
    <property type="match status" value="1"/>
</dbReference>
<dbReference type="PANTHER" id="PTHR11070:SF23">
    <property type="entry name" value="RECBCD ENZYME SUBUNIT RECB"/>
    <property type="match status" value="1"/>
</dbReference>
<evidence type="ECO:0000256" key="12">
    <source>
        <dbReference type="ARBA" id="ARBA00023235"/>
    </source>
</evidence>
<comment type="miscellaneous">
    <text evidence="15">In the RecBCD complex, RecB has a slow 3'-5' helicase, an exonuclease activity and loads RecA onto ssDNA, RecD has a fast 5'-3' helicase activity, while RecC stimulates the ATPase and processivity of the RecB helicase and contributes to recognition of the Chi site.</text>
</comment>
<keyword evidence="3 15" id="KW-0547">Nucleotide-binding</keyword>
<dbReference type="GO" id="GO:0005524">
    <property type="term" value="F:ATP binding"/>
    <property type="evidence" value="ECO:0007669"/>
    <property type="project" value="UniProtKB-UniRule"/>
</dbReference>
<evidence type="ECO:0000256" key="11">
    <source>
        <dbReference type="ARBA" id="ARBA00023204"/>
    </source>
</evidence>
<dbReference type="GO" id="GO:0008854">
    <property type="term" value="F:exodeoxyribonuclease V activity"/>
    <property type="evidence" value="ECO:0007669"/>
    <property type="project" value="UniProtKB-EC"/>
</dbReference>
<evidence type="ECO:0000256" key="7">
    <source>
        <dbReference type="ARBA" id="ARBA00022839"/>
    </source>
</evidence>
<evidence type="ECO:0000259" key="17">
    <source>
        <dbReference type="PROSITE" id="PS51198"/>
    </source>
</evidence>
<evidence type="ECO:0000256" key="13">
    <source>
        <dbReference type="ARBA" id="ARBA00034617"/>
    </source>
</evidence>
<evidence type="ECO:0000256" key="10">
    <source>
        <dbReference type="ARBA" id="ARBA00023125"/>
    </source>
</evidence>